<evidence type="ECO:0000313" key="3">
    <source>
        <dbReference type="EMBL" id="KTB45586.1"/>
    </source>
</evidence>
<feature type="chain" id="PRO_5006902529" evidence="2">
    <location>
        <begin position="21"/>
        <end position="198"/>
    </location>
</feature>
<comment type="caution">
    <text evidence="3">The sequence shown here is derived from an EMBL/GenBank/DDBJ whole genome shotgun (WGS) entry which is preliminary data.</text>
</comment>
<evidence type="ECO:0000256" key="1">
    <source>
        <dbReference type="SAM" id="MobiDB-lite"/>
    </source>
</evidence>
<keyword evidence="2" id="KW-0732">Signal</keyword>
<evidence type="ECO:0000313" key="4">
    <source>
        <dbReference type="Proteomes" id="UP000054988"/>
    </source>
</evidence>
<feature type="region of interest" description="Disordered" evidence="1">
    <location>
        <begin position="153"/>
        <end position="173"/>
    </location>
</feature>
<accession>A0A0W0GAJ6</accession>
<proteinExistence type="predicted"/>
<feature type="signal peptide" evidence="2">
    <location>
        <begin position="1"/>
        <end position="20"/>
    </location>
</feature>
<gene>
    <name evidence="3" type="ORF">WG66_1837</name>
</gene>
<dbReference type="EMBL" id="LATX01000660">
    <property type="protein sequence ID" value="KTB45586.1"/>
    <property type="molecule type" value="Genomic_DNA"/>
</dbReference>
<organism evidence="3 4">
    <name type="scientific">Moniliophthora roreri</name>
    <name type="common">Frosty pod rot fungus</name>
    <name type="synonym">Monilia roreri</name>
    <dbReference type="NCBI Taxonomy" id="221103"/>
    <lineage>
        <taxon>Eukaryota</taxon>
        <taxon>Fungi</taxon>
        <taxon>Dikarya</taxon>
        <taxon>Basidiomycota</taxon>
        <taxon>Agaricomycotina</taxon>
        <taxon>Agaricomycetes</taxon>
        <taxon>Agaricomycetidae</taxon>
        <taxon>Agaricales</taxon>
        <taxon>Marasmiineae</taxon>
        <taxon>Marasmiaceae</taxon>
        <taxon>Moniliophthora</taxon>
    </lineage>
</organism>
<evidence type="ECO:0000256" key="2">
    <source>
        <dbReference type="SAM" id="SignalP"/>
    </source>
</evidence>
<protein>
    <submittedName>
        <fullName evidence="3">Uncharacterized protein</fullName>
    </submittedName>
</protein>
<dbReference type="Proteomes" id="UP000054988">
    <property type="component" value="Unassembled WGS sequence"/>
</dbReference>
<name>A0A0W0GAJ6_MONRR</name>
<reference evidence="3 4" key="1">
    <citation type="submission" date="2015-12" db="EMBL/GenBank/DDBJ databases">
        <title>Draft genome sequence of Moniliophthora roreri, the causal agent of frosty pod rot of cacao.</title>
        <authorList>
            <person name="Aime M.C."/>
            <person name="Diaz-Valderrama J.R."/>
            <person name="Kijpornyongpan T."/>
            <person name="Phillips-Mora W."/>
        </authorList>
    </citation>
    <scope>NUCLEOTIDE SEQUENCE [LARGE SCALE GENOMIC DNA]</scope>
    <source>
        <strain evidence="3 4">MCA 2952</strain>
    </source>
</reference>
<dbReference type="AlphaFoldDB" id="A0A0W0GAJ6"/>
<sequence length="198" mass="21072">MFNRTSAVVLAFSIAGSAFALSPLAARQMDPESILTPGRLPENFLLECGPTKTILQNCTIFNSTCGCATNDVTNLQRCVACFVDIAPQRQSDIQDAYGRLVSFDLNRYSFDTRPYIDYIRKCNSNGASFPTSTIRGSNLPTFTSFSAGPTPTLALGGEADGSPRNGDPPESDDARAMGIRGSWVWAGVGVGAAVVCLV</sequence>